<protein>
    <submittedName>
        <fullName evidence="1">Uncharacterized protein</fullName>
    </submittedName>
</protein>
<dbReference type="Proteomes" id="UP000681967">
    <property type="component" value="Unassembled WGS sequence"/>
</dbReference>
<organism evidence="1 2">
    <name type="scientific">Rotaria magnacalcarata</name>
    <dbReference type="NCBI Taxonomy" id="392030"/>
    <lineage>
        <taxon>Eukaryota</taxon>
        <taxon>Metazoa</taxon>
        <taxon>Spiralia</taxon>
        <taxon>Gnathifera</taxon>
        <taxon>Rotifera</taxon>
        <taxon>Eurotatoria</taxon>
        <taxon>Bdelloidea</taxon>
        <taxon>Philodinida</taxon>
        <taxon>Philodinidae</taxon>
        <taxon>Rotaria</taxon>
    </lineage>
</organism>
<gene>
    <name evidence="1" type="ORF">BYL167_LOCUS18212</name>
</gene>
<sequence>MATYSAPSTIILLPSRSSVVNVCDKRFQIV</sequence>
<reference evidence="1" key="1">
    <citation type="submission" date="2021-02" db="EMBL/GenBank/DDBJ databases">
        <authorList>
            <person name="Nowell W R."/>
        </authorList>
    </citation>
    <scope>NUCLEOTIDE SEQUENCE</scope>
</reference>
<evidence type="ECO:0000313" key="1">
    <source>
        <dbReference type="EMBL" id="CAF4083570.1"/>
    </source>
</evidence>
<evidence type="ECO:0000313" key="2">
    <source>
        <dbReference type="Proteomes" id="UP000681967"/>
    </source>
</evidence>
<proteinExistence type="predicted"/>
<name>A0A8S2Q3X7_9BILA</name>
<dbReference type="EMBL" id="CAJOBH010007418">
    <property type="protein sequence ID" value="CAF4083570.1"/>
    <property type="molecule type" value="Genomic_DNA"/>
</dbReference>
<dbReference type="AlphaFoldDB" id="A0A8S2Q3X7"/>
<comment type="caution">
    <text evidence="1">The sequence shown here is derived from an EMBL/GenBank/DDBJ whole genome shotgun (WGS) entry which is preliminary data.</text>
</comment>
<feature type="non-terminal residue" evidence="1">
    <location>
        <position position="30"/>
    </location>
</feature>
<accession>A0A8S2Q3X7</accession>